<evidence type="ECO:0000313" key="1">
    <source>
        <dbReference type="EMBL" id="KKN90801.1"/>
    </source>
</evidence>
<dbReference type="EMBL" id="LAZR01000107">
    <property type="protein sequence ID" value="KKN90801.1"/>
    <property type="molecule type" value="Genomic_DNA"/>
</dbReference>
<protein>
    <submittedName>
        <fullName evidence="1">Uncharacterized protein</fullName>
    </submittedName>
</protein>
<reference evidence="1" key="1">
    <citation type="journal article" date="2015" name="Nature">
        <title>Complex archaea that bridge the gap between prokaryotes and eukaryotes.</title>
        <authorList>
            <person name="Spang A."/>
            <person name="Saw J.H."/>
            <person name="Jorgensen S.L."/>
            <person name="Zaremba-Niedzwiedzka K."/>
            <person name="Martijn J."/>
            <person name="Lind A.E."/>
            <person name="van Eijk R."/>
            <person name="Schleper C."/>
            <person name="Guy L."/>
            <person name="Ettema T.J."/>
        </authorList>
    </citation>
    <scope>NUCLEOTIDE SEQUENCE</scope>
</reference>
<dbReference type="AlphaFoldDB" id="A0A0F9WWR0"/>
<sequence>MNMTNVEYKVSLYPSKYVGYQSKAQGDGIVKTYISTIWKMCDSDFFKFVFWLDFITVLERVCLERGFQKIKMINRCKPYKKHNCKMEWVAYNLCF</sequence>
<accession>A0A0F9WWR0</accession>
<gene>
    <name evidence="1" type="ORF">LCGC14_0223840</name>
</gene>
<organism evidence="1">
    <name type="scientific">marine sediment metagenome</name>
    <dbReference type="NCBI Taxonomy" id="412755"/>
    <lineage>
        <taxon>unclassified sequences</taxon>
        <taxon>metagenomes</taxon>
        <taxon>ecological metagenomes</taxon>
    </lineage>
</organism>
<proteinExistence type="predicted"/>
<comment type="caution">
    <text evidence="1">The sequence shown here is derived from an EMBL/GenBank/DDBJ whole genome shotgun (WGS) entry which is preliminary data.</text>
</comment>
<name>A0A0F9WWR0_9ZZZZ</name>